<reference evidence="6" key="2">
    <citation type="submission" date="2011-02" db="EMBL/GenBank/DDBJ databases">
        <title>The complete genome of Fluviicola taffensis DSM 16823.</title>
        <authorList>
            <consortium name="US DOE Joint Genome Institute (JGI-PGF)"/>
            <person name="Lucas S."/>
            <person name="Copeland A."/>
            <person name="Lapidus A."/>
            <person name="Bruce D."/>
            <person name="Goodwin L."/>
            <person name="Pitluck S."/>
            <person name="Kyrpides N."/>
            <person name="Mavromatis K."/>
            <person name="Ivanova N."/>
            <person name="Mikhailova N."/>
            <person name="Pagani I."/>
            <person name="Chertkov O."/>
            <person name="Detter J.C."/>
            <person name="Han C."/>
            <person name="Tapia R."/>
            <person name="Land M."/>
            <person name="Hauser L."/>
            <person name="Markowitz V."/>
            <person name="Cheng J.-F."/>
            <person name="Hugenholtz P."/>
            <person name="Woyke T."/>
            <person name="Wu D."/>
            <person name="Tindall B."/>
            <person name="Pomrenke H.G."/>
            <person name="Brambilla E."/>
            <person name="Klenk H.-P."/>
            <person name="Eisen J.A."/>
        </authorList>
    </citation>
    <scope>NUCLEOTIDE SEQUENCE [LARGE SCALE GENOMIC DNA]</scope>
    <source>
        <strain evidence="6">DSM 16823 / RW262 / RW262</strain>
    </source>
</reference>
<dbReference type="STRING" id="755732.Fluta_2449"/>
<dbReference type="EMBL" id="CP002542">
    <property type="protein sequence ID" value="AEA44434.1"/>
    <property type="molecule type" value="Genomic_DNA"/>
</dbReference>
<dbReference type="GO" id="GO:0003700">
    <property type="term" value="F:DNA-binding transcription factor activity"/>
    <property type="evidence" value="ECO:0007669"/>
    <property type="project" value="InterPro"/>
</dbReference>
<dbReference type="KEGG" id="fte:Fluta_2449"/>
<dbReference type="InterPro" id="IPR036390">
    <property type="entry name" value="WH_DNA-bd_sf"/>
</dbReference>
<dbReference type="Pfam" id="PF01047">
    <property type="entry name" value="MarR"/>
    <property type="match status" value="1"/>
</dbReference>
<gene>
    <name evidence="5" type="ordered locus">Fluta_2449</name>
</gene>
<dbReference type="SMART" id="SM00347">
    <property type="entry name" value="HTH_MARR"/>
    <property type="match status" value="1"/>
</dbReference>
<name>F2ID40_FLUTR</name>
<dbReference type="InterPro" id="IPR036388">
    <property type="entry name" value="WH-like_DNA-bd_sf"/>
</dbReference>
<evidence type="ECO:0000256" key="3">
    <source>
        <dbReference type="ARBA" id="ARBA00023163"/>
    </source>
</evidence>
<dbReference type="PANTHER" id="PTHR42756">
    <property type="entry name" value="TRANSCRIPTIONAL REGULATOR, MARR"/>
    <property type="match status" value="1"/>
</dbReference>
<dbReference type="Proteomes" id="UP000007463">
    <property type="component" value="Chromosome"/>
</dbReference>
<proteinExistence type="predicted"/>
<evidence type="ECO:0000256" key="2">
    <source>
        <dbReference type="ARBA" id="ARBA00023125"/>
    </source>
</evidence>
<keyword evidence="2" id="KW-0238">DNA-binding</keyword>
<evidence type="ECO:0000313" key="6">
    <source>
        <dbReference type="Proteomes" id="UP000007463"/>
    </source>
</evidence>
<dbReference type="PROSITE" id="PS50995">
    <property type="entry name" value="HTH_MARR_2"/>
    <property type="match status" value="1"/>
</dbReference>
<organism evidence="5 6">
    <name type="scientific">Fluviicola taffensis (strain DSM 16823 / NCIMB 13979 / RW262)</name>
    <dbReference type="NCBI Taxonomy" id="755732"/>
    <lineage>
        <taxon>Bacteria</taxon>
        <taxon>Pseudomonadati</taxon>
        <taxon>Bacteroidota</taxon>
        <taxon>Flavobacteriia</taxon>
        <taxon>Flavobacteriales</taxon>
        <taxon>Crocinitomicaceae</taxon>
        <taxon>Fluviicola</taxon>
    </lineage>
</organism>
<accession>F2ID40</accession>
<keyword evidence="1" id="KW-0805">Transcription regulation</keyword>
<keyword evidence="6" id="KW-1185">Reference proteome</keyword>
<dbReference type="GO" id="GO:0003677">
    <property type="term" value="F:DNA binding"/>
    <property type="evidence" value="ECO:0007669"/>
    <property type="project" value="UniProtKB-KW"/>
</dbReference>
<dbReference type="Gene3D" id="1.10.10.10">
    <property type="entry name" value="Winged helix-like DNA-binding domain superfamily/Winged helix DNA-binding domain"/>
    <property type="match status" value="1"/>
</dbReference>
<keyword evidence="3" id="KW-0804">Transcription</keyword>
<dbReference type="PRINTS" id="PR00598">
    <property type="entry name" value="HTHMARR"/>
</dbReference>
<dbReference type="InterPro" id="IPR000835">
    <property type="entry name" value="HTH_MarR-typ"/>
</dbReference>
<evidence type="ECO:0000259" key="4">
    <source>
        <dbReference type="PROSITE" id="PS50995"/>
    </source>
</evidence>
<reference evidence="5 6" key="1">
    <citation type="journal article" date="2011" name="Stand. Genomic Sci.">
        <title>Complete genome sequence of the gliding freshwater bacterium Fluviicola taffensis type strain (RW262).</title>
        <authorList>
            <person name="Woyke T."/>
            <person name="Chertkov O."/>
            <person name="Lapidus A."/>
            <person name="Nolan M."/>
            <person name="Lucas S."/>
            <person name="Del Rio T.G."/>
            <person name="Tice H."/>
            <person name="Cheng J.F."/>
            <person name="Tapia R."/>
            <person name="Han C."/>
            <person name="Goodwin L."/>
            <person name="Pitluck S."/>
            <person name="Liolios K."/>
            <person name="Pagani I."/>
            <person name="Ivanova N."/>
            <person name="Huntemann M."/>
            <person name="Mavromatis K."/>
            <person name="Mikhailova N."/>
            <person name="Pati A."/>
            <person name="Chen A."/>
            <person name="Palaniappan K."/>
            <person name="Land M."/>
            <person name="Hauser L."/>
            <person name="Brambilla E.M."/>
            <person name="Rohde M."/>
            <person name="Mwirichia R."/>
            <person name="Sikorski J."/>
            <person name="Tindall B.J."/>
            <person name="Goker M."/>
            <person name="Bristow J."/>
            <person name="Eisen J.A."/>
            <person name="Markowitz V."/>
            <person name="Hugenholtz P."/>
            <person name="Klenk H.P."/>
            <person name="Kyrpides N.C."/>
        </authorList>
    </citation>
    <scope>NUCLEOTIDE SEQUENCE [LARGE SCALE GENOMIC DNA]</scope>
    <source>
        <strain evidence="6">DSM 16823 / RW262 / RW262</strain>
    </source>
</reference>
<dbReference type="HOGENOM" id="CLU_083287_18_6_10"/>
<dbReference type="InterPro" id="IPR023187">
    <property type="entry name" value="Tscrpt_reg_MarR-type_CS"/>
</dbReference>
<evidence type="ECO:0000256" key="1">
    <source>
        <dbReference type="ARBA" id="ARBA00023015"/>
    </source>
</evidence>
<sequence length="149" mass="17566">MQNKPQYLIDLDVRLTWHKMSRMYNQRANSYGISMSVGFILLHIDREGTPSTQLGPRMGMEPTSLSRTLKTMEENGFIRREEDKLDKRIVRIFLTEEGLKARYIARDVVFEFNNKVIERIPKEHIDIFESVIDQIQAIIDEDDFINSEE</sequence>
<dbReference type="RefSeq" id="WP_013687204.1">
    <property type="nucleotide sequence ID" value="NC_015321.1"/>
</dbReference>
<dbReference type="AlphaFoldDB" id="F2ID40"/>
<dbReference type="PANTHER" id="PTHR42756:SF1">
    <property type="entry name" value="TRANSCRIPTIONAL REPRESSOR OF EMRAB OPERON"/>
    <property type="match status" value="1"/>
</dbReference>
<feature type="domain" description="HTH marR-type" evidence="4">
    <location>
        <begin position="1"/>
        <end position="137"/>
    </location>
</feature>
<dbReference type="OrthoDB" id="1467380at2"/>
<protein>
    <submittedName>
        <fullName evidence="5">Regulatory protein MarR</fullName>
    </submittedName>
</protein>
<dbReference type="SUPFAM" id="SSF46785">
    <property type="entry name" value="Winged helix' DNA-binding domain"/>
    <property type="match status" value="1"/>
</dbReference>
<dbReference type="PROSITE" id="PS01117">
    <property type="entry name" value="HTH_MARR_1"/>
    <property type="match status" value="1"/>
</dbReference>
<evidence type="ECO:0000313" key="5">
    <source>
        <dbReference type="EMBL" id="AEA44434.1"/>
    </source>
</evidence>
<dbReference type="eggNOG" id="COG1846">
    <property type="taxonomic scope" value="Bacteria"/>
</dbReference>